<sequence>MTIDKDGIVTLKRGLSSTRENATHEDVTKESDRLRWCSDVDCVKILLSDV</sequence>
<dbReference type="EMBL" id="ANOG01000801">
    <property type="protein sequence ID" value="EMI17412.1"/>
    <property type="molecule type" value="Genomic_DNA"/>
</dbReference>
<comment type="caution">
    <text evidence="1">The sequence shown here is derived from an EMBL/GenBank/DDBJ whole genome shotgun (WGS) entry which is preliminary data.</text>
</comment>
<organism evidence="1 2">
    <name type="scientific">Rhodopirellula maiorica SM1</name>
    <dbReference type="NCBI Taxonomy" id="1265738"/>
    <lineage>
        <taxon>Bacteria</taxon>
        <taxon>Pseudomonadati</taxon>
        <taxon>Planctomycetota</taxon>
        <taxon>Planctomycetia</taxon>
        <taxon>Pirellulales</taxon>
        <taxon>Pirellulaceae</taxon>
        <taxon>Novipirellula</taxon>
    </lineage>
</organism>
<gene>
    <name evidence="1" type="ORF">RMSM_05641</name>
</gene>
<evidence type="ECO:0000313" key="2">
    <source>
        <dbReference type="Proteomes" id="UP000011991"/>
    </source>
</evidence>
<protein>
    <submittedName>
        <fullName evidence="1">Uncharacterized protein</fullName>
    </submittedName>
</protein>
<dbReference type="AlphaFoldDB" id="M5RPV1"/>
<accession>M5RPV1</accession>
<dbReference type="Proteomes" id="UP000011991">
    <property type="component" value="Unassembled WGS sequence"/>
</dbReference>
<name>M5RPV1_9BACT</name>
<reference evidence="1 2" key="1">
    <citation type="journal article" date="2013" name="Mar. Genomics">
        <title>Expression of sulfatases in Rhodopirellula baltica and the diversity of sulfatases in the genus Rhodopirellula.</title>
        <authorList>
            <person name="Wegner C.E."/>
            <person name="Richter-Heitmann T."/>
            <person name="Klindworth A."/>
            <person name="Klockow C."/>
            <person name="Richter M."/>
            <person name="Achstetter T."/>
            <person name="Glockner F.O."/>
            <person name="Harder J."/>
        </authorList>
    </citation>
    <scope>NUCLEOTIDE SEQUENCE [LARGE SCALE GENOMIC DNA]</scope>
    <source>
        <strain evidence="1 2">SM1</strain>
    </source>
</reference>
<keyword evidence="2" id="KW-1185">Reference proteome</keyword>
<evidence type="ECO:0000313" key="1">
    <source>
        <dbReference type="EMBL" id="EMI17412.1"/>
    </source>
</evidence>
<proteinExistence type="predicted"/>